<evidence type="ECO:0000313" key="1">
    <source>
        <dbReference type="EMBL" id="ACY91563.1"/>
    </source>
</evidence>
<protein>
    <submittedName>
        <fullName evidence="1">Uncharacterized protein</fullName>
    </submittedName>
</protein>
<name>A0A0F6BAL1_SALT1</name>
<sequence>MPQHKAGTLMPFRYQSCVDFFIADLRKKEGGVNR</sequence>
<keyword evidence="2" id="KW-1185">Reference proteome</keyword>
<dbReference type="KEGG" id="seo:STM14_5225"/>
<dbReference type="HOGENOM" id="CLU_3375891_0_0_6"/>
<dbReference type="AlphaFoldDB" id="A0A0F6BAL1"/>
<accession>A0A0F6BAL1</accession>
<proteinExistence type="predicted"/>
<organism evidence="1 2">
    <name type="scientific">Salmonella typhimurium (strain 14028s / SGSC 2262)</name>
    <dbReference type="NCBI Taxonomy" id="588858"/>
    <lineage>
        <taxon>Bacteria</taxon>
        <taxon>Pseudomonadati</taxon>
        <taxon>Pseudomonadota</taxon>
        <taxon>Gammaproteobacteria</taxon>
        <taxon>Enterobacterales</taxon>
        <taxon>Enterobacteriaceae</taxon>
        <taxon>Salmonella</taxon>
    </lineage>
</organism>
<evidence type="ECO:0000313" key="2">
    <source>
        <dbReference type="Proteomes" id="UP000002695"/>
    </source>
</evidence>
<reference evidence="1 2" key="1">
    <citation type="journal article" date="2010" name="J. Bacteriol.">
        <title>Short-term signatures of evolutionary change in the Salmonella enterica serovar typhimurium 14028 genome.</title>
        <authorList>
            <person name="Jarvik T."/>
            <person name="Smillie C."/>
            <person name="Groisman E.A."/>
            <person name="Ochman H."/>
        </authorList>
    </citation>
    <scope>NUCLEOTIDE SEQUENCE [LARGE SCALE GENOMIC DNA]</scope>
    <source>
        <strain evidence="2">14028s / SGSC 2262</strain>
    </source>
</reference>
<dbReference type="EMBL" id="CP001363">
    <property type="protein sequence ID" value="ACY91563.1"/>
    <property type="molecule type" value="Genomic_DNA"/>
</dbReference>
<dbReference type="Proteomes" id="UP000002695">
    <property type="component" value="Chromosome"/>
</dbReference>
<gene>
    <name evidence="1" type="ordered locus">STM14_5225</name>
</gene>